<dbReference type="OrthoDB" id="9801841at2"/>
<dbReference type="Gene3D" id="3.60.40.10">
    <property type="entry name" value="PPM-type phosphatase domain"/>
    <property type="match status" value="1"/>
</dbReference>
<dbReference type="AlphaFoldDB" id="A0A1Y4T214"/>
<dbReference type="Pfam" id="PF13672">
    <property type="entry name" value="PP2C_2"/>
    <property type="match status" value="1"/>
</dbReference>
<sequence>MQIIVKSDIGRVRKVNQDDVRFYQKNENECLVVLCDGMGGHNAGEIASKMVCDDIIENYQNQGTLKDEKSIHDWMLSAILHAHQIVEDKSHEAQEYEGMGTTIALVLYVNHQVYISHVGDSRVYYVCDELKQLTKDDTLVNVLVDSGTISQAEAKIHPQKNILLQAVGVSDALNPSFIQTQLNDGMILVCSDGLYNSLSDEQILNILHSSKDMDERACQLIDTANTYGGQDNISFALIITKGVVDL</sequence>
<dbReference type="PANTHER" id="PTHR47992">
    <property type="entry name" value="PROTEIN PHOSPHATASE"/>
    <property type="match status" value="1"/>
</dbReference>
<dbReference type="InterPro" id="IPR036457">
    <property type="entry name" value="PPM-type-like_dom_sf"/>
</dbReference>
<accession>A0A1Y4T214</accession>
<dbReference type="RefSeq" id="WP_087357537.1">
    <property type="nucleotide sequence ID" value="NZ_NFLJ01000009.1"/>
</dbReference>
<dbReference type="NCBIfam" id="NF033484">
    <property type="entry name" value="Stp1_PP2C_phos"/>
    <property type="match status" value="1"/>
</dbReference>
<dbReference type="Proteomes" id="UP000195305">
    <property type="component" value="Unassembled WGS sequence"/>
</dbReference>
<reference evidence="2 3" key="1">
    <citation type="journal article" date="2018" name="BMC Genomics">
        <title>Whole genome sequencing and function prediction of 133 gut anaerobes isolated from chicken caecum in pure cultures.</title>
        <authorList>
            <person name="Medvecky M."/>
            <person name="Cejkova D."/>
            <person name="Polansky O."/>
            <person name="Karasova D."/>
            <person name="Kubasova T."/>
            <person name="Cizek A."/>
            <person name="Rychlik I."/>
        </authorList>
    </citation>
    <scope>NUCLEOTIDE SEQUENCE [LARGE SCALE GENOMIC DNA]</scope>
    <source>
        <strain evidence="2 3">An13</strain>
    </source>
</reference>
<dbReference type="SUPFAM" id="SSF81606">
    <property type="entry name" value="PP2C-like"/>
    <property type="match status" value="1"/>
</dbReference>
<dbReference type="GO" id="GO:0004722">
    <property type="term" value="F:protein serine/threonine phosphatase activity"/>
    <property type="evidence" value="ECO:0007669"/>
    <property type="project" value="InterPro"/>
</dbReference>
<name>A0A1Y4T214_9FIRM</name>
<comment type="caution">
    <text evidence="2">The sequence shown here is derived from an EMBL/GenBank/DDBJ whole genome shotgun (WGS) entry which is preliminary data.</text>
</comment>
<dbReference type="InterPro" id="IPR001932">
    <property type="entry name" value="PPM-type_phosphatase-like_dom"/>
</dbReference>
<evidence type="ECO:0000313" key="2">
    <source>
        <dbReference type="EMBL" id="OUQ35231.1"/>
    </source>
</evidence>
<dbReference type="CDD" id="cd00143">
    <property type="entry name" value="PP2Cc"/>
    <property type="match status" value="1"/>
</dbReference>
<organism evidence="2 3">
    <name type="scientific">Massilimicrobiota timonensis</name>
    <dbReference type="NCBI Taxonomy" id="1776392"/>
    <lineage>
        <taxon>Bacteria</taxon>
        <taxon>Bacillati</taxon>
        <taxon>Bacillota</taxon>
        <taxon>Erysipelotrichia</taxon>
        <taxon>Erysipelotrichales</taxon>
        <taxon>Erysipelotrichaceae</taxon>
        <taxon>Massilimicrobiota</taxon>
    </lineage>
</organism>
<evidence type="ECO:0000259" key="1">
    <source>
        <dbReference type="PROSITE" id="PS51746"/>
    </source>
</evidence>
<evidence type="ECO:0000313" key="3">
    <source>
        <dbReference type="Proteomes" id="UP000195305"/>
    </source>
</evidence>
<feature type="domain" description="PPM-type phosphatase" evidence="1">
    <location>
        <begin position="2"/>
        <end position="240"/>
    </location>
</feature>
<dbReference type="EMBL" id="NFLJ01000009">
    <property type="protein sequence ID" value="OUQ35231.1"/>
    <property type="molecule type" value="Genomic_DNA"/>
</dbReference>
<dbReference type="SMART" id="SM00331">
    <property type="entry name" value="PP2C_SIG"/>
    <property type="match status" value="1"/>
</dbReference>
<dbReference type="PROSITE" id="PS51746">
    <property type="entry name" value="PPM_2"/>
    <property type="match status" value="1"/>
</dbReference>
<gene>
    <name evidence="2" type="ORF">B5E75_04185</name>
</gene>
<dbReference type="SMART" id="SM00332">
    <property type="entry name" value="PP2Cc"/>
    <property type="match status" value="1"/>
</dbReference>
<keyword evidence="3" id="KW-1185">Reference proteome</keyword>
<proteinExistence type="predicted"/>
<dbReference type="InterPro" id="IPR015655">
    <property type="entry name" value="PP2C"/>
</dbReference>
<protein>
    <recommendedName>
        <fullName evidence="1">PPM-type phosphatase domain-containing protein</fullName>
    </recommendedName>
</protein>